<reference evidence="3" key="1">
    <citation type="journal article" date="2019" name="Int. J. Syst. Evol. Microbiol.">
        <title>The Global Catalogue of Microorganisms (GCM) 10K type strain sequencing project: providing services to taxonomists for standard genome sequencing and annotation.</title>
        <authorList>
            <consortium name="The Broad Institute Genomics Platform"/>
            <consortium name="The Broad Institute Genome Sequencing Center for Infectious Disease"/>
            <person name="Wu L."/>
            <person name="Ma J."/>
        </authorList>
    </citation>
    <scope>NUCLEOTIDE SEQUENCE [LARGE SCALE GENOMIC DNA]</scope>
    <source>
        <strain evidence="3">NBRC 103632</strain>
    </source>
</reference>
<dbReference type="RefSeq" id="WP_250103895.1">
    <property type="nucleotide sequence ID" value="NZ_CP097484.1"/>
</dbReference>
<evidence type="ECO:0000313" key="2">
    <source>
        <dbReference type="EMBL" id="GLS68736.1"/>
    </source>
</evidence>
<dbReference type="Proteomes" id="UP001157440">
    <property type="component" value="Unassembled WGS sequence"/>
</dbReference>
<evidence type="ECO:0000313" key="3">
    <source>
        <dbReference type="Proteomes" id="UP001157440"/>
    </source>
</evidence>
<dbReference type="AlphaFoldDB" id="A0AA37T8J7"/>
<organism evidence="2 3">
    <name type="scientific">Methylobacterium tardum</name>
    <dbReference type="NCBI Taxonomy" id="374432"/>
    <lineage>
        <taxon>Bacteria</taxon>
        <taxon>Pseudomonadati</taxon>
        <taxon>Pseudomonadota</taxon>
        <taxon>Alphaproteobacteria</taxon>
        <taxon>Hyphomicrobiales</taxon>
        <taxon>Methylobacteriaceae</taxon>
        <taxon>Methylobacterium</taxon>
    </lineage>
</organism>
<protein>
    <submittedName>
        <fullName evidence="2">Uncharacterized protein</fullName>
    </submittedName>
</protein>
<name>A0AA37T8J7_9HYPH</name>
<keyword evidence="3" id="KW-1185">Reference proteome</keyword>
<accession>A0AA37T8J7</accession>
<feature type="compositionally biased region" description="Acidic residues" evidence="1">
    <location>
        <begin position="386"/>
        <end position="402"/>
    </location>
</feature>
<proteinExistence type="predicted"/>
<sequence length="402" mass="43045">MPLAHRRCDHITENPAETANEATPITGWALTRLSLLDRKGARGLIADLCVAGVLRRQAAFVALATLDLDAPGPFLRCLAIDTAGAEGIGLALRTRRARQIIAAAFAVEPQDVPTGYLRALARIEEIGAKGAGLHPFVDPTAYHRLFEILAVERHSRRAHALRYSGKLMSITVEAAMTLDPVLVWPDVLAVAGTPQRVVAMNAVLDLIRICHSVVDEDAVVAALRQSLKSLGVIEAFAKSALDTADRLPTPLPAAEGIRPLRTAAEYREIGTKLRNCASTKIAEAALGLLAVVEVMHRAEDGTEMTLAASLTPTIDGLWMVSEVGGMKNRQPSREVLYPVLRRLEALGAIIPGPAIGGPYRKDVADLLGIYRYAPLHDALHPHGSSEEDEVLAALEGEADEAA</sequence>
<comment type="caution">
    <text evidence="2">The sequence shown here is derived from an EMBL/GenBank/DDBJ whole genome shotgun (WGS) entry which is preliminary data.</text>
</comment>
<evidence type="ECO:0000256" key="1">
    <source>
        <dbReference type="SAM" id="MobiDB-lite"/>
    </source>
</evidence>
<gene>
    <name evidence="2" type="ORF">GCM10007890_07480</name>
</gene>
<feature type="region of interest" description="Disordered" evidence="1">
    <location>
        <begin position="381"/>
        <end position="402"/>
    </location>
</feature>
<dbReference type="EMBL" id="BSPL01000007">
    <property type="protein sequence ID" value="GLS68736.1"/>
    <property type="molecule type" value="Genomic_DNA"/>
</dbReference>